<dbReference type="Proteomes" id="UP000578688">
    <property type="component" value="Unassembled WGS sequence"/>
</dbReference>
<dbReference type="SUPFAM" id="SSF48452">
    <property type="entry name" value="TPR-like"/>
    <property type="match status" value="1"/>
</dbReference>
<proteinExistence type="predicted"/>
<dbReference type="Gene3D" id="1.10.10.10">
    <property type="entry name" value="Winged helix-like DNA-binding domain superfamily/Winged helix DNA-binding domain"/>
    <property type="match status" value="1"/>
</dbReference>
<organism evidence="3 4">
    <name type="scientific">Phytopseudomonas flavescens</name>
    <dbReference type="NCBI Taxonomy" id="29435"/>
    <lineage>
        <taxon>Bacteria</taxon>
        <taxon>Pseudomonadati</taxon>
        <taxon>Pseudomonadota</taxon>
        <taxon>Gammaproteobacteria</taxon>
        <taxon>Pseudomonadales</taxon>
        <taxon>Pseudomonadaceae</taxon>
        <taxon>Phytopseudomonas</taxon>
    </lineage>
</organism>
<gene>
    <name evidence="3" type="ORF">FHR27_003568</name>
</gene>
<dbReference type="RefSeq" id="WP_179539192.1">
    <property type="nucleotide sequence ID" value="NZ_JACBYV010000001.1"/>
</dbReference>
<dbReference type="InterPro" id="IPR036388">
    <property type="entry name" value="WH-like_DNA-bd_sf"/>
</dbReference>
<evidence type="ECO:0000256" key="1">
    <source>
        <dbReference type="ARBA" id="ARBA00023125"/>
    </source>
</evidence>
<feature type="domain" description="OmpR/PhoB-type" evidence="2">
    <location>
        <begin position="9"/>
        <end position="81"/>
    </location>
</feature>
<reference evidence="3 4" key="1">
    <citation type="submission" date="2020-07" db="EMBL/GenBank/DDBJ databases">
        <title>Genomic analyses of the natural microbiome of Caenorhabditis elegans.</title>
        <authorList>
            <person name="Samuel B."/>
        </authorList>
    </citation>
    <scope>NUCLEOTIDE SEQUENCE [LARGE SCALE GENOMIC DNA]</scope>
    <source>
        <strain evidence="3 4">BIGb0408</strain>
    </source>
</reference>
<keyword evidence="4" id="KW-1185">Reference proteome</keyword>
<name>A0A7Y9XP38_9GAMM</name>
<dbReference type="EMBL" id="JACBYV010000001">
    <property type="protein sequence ID" value="NYH74958.1"/>
    <property type="molecule type" value="Genomic_DNA"/>
</dbReference>
<dbReference type="GO" id="GO:0003677">
    <property type="term" value="F:DNA binding"/>
    <property type="evidence" value="ECO:0007669"/>
    <property type="project" value="UniProtKB-KW"/>
</dbReference>
<protein>
    <submittedName>
        <fullName evidence="3">DNA-binding winged helix-turn-helix (WHTH) protein</fullName>
    </submittedName>
</protein>
<keyword evidence="1 3" id="KW-0238">DNA-binding</keyword>
<sequence length="411" mass="45198">MNGDACLHGTPLQLPPKECGVLRLLLRSWPAQVSKQDFDLHLWHGGMTDEGLARAVANLRRLLSPIPGLAIRSVYGRGYQLVIQAQASNAKHQTGANVALLETLDYAHQRMQLGSEASLNKANGLIREVMQNAPSLLEAKVAHAQCLADMVASGRDLSPEELDRAIELLDEVGREAPGLTGINTLKAHLLDCAWRFDEARPLHLLAVQKDPENAKGHFHHGWHLIACGAVETAIQVLQHAQTLAPYSLPITLLLAHASLIADDQPQFSRWVDKAHHDHPENPKAAIWRLSRDAIQKPHEGLLARARQITPGEQAWTFTTASLTFVLARCGADDEARRLIERHAPTDRSQQALLASTYLLLDEPDQAMSVVQQAAHANCGFLPILLRTPTLAGLYGLPEYPALQQRVFARLP</sequence>
<accession>A0A7Y9XP38</accession>
<evidence type="ECO:0000313" key="3">
    <source>
        <dbReference type="EMBL" id="NYH74958.1"/>
    </source>
</evidence>
<dbReference type="AlphaFoldDB" id="A0A7Y9XP38"/>
<dbReference type="Pfam" id="PF00486">
    <property type="entry name" value="Trans_reg_C"/>
    <property type="match status" value="1"/>
</dbReference>
<dbReference type="SMART" id="SM00862">
    <property type="entry name" value="Trans_reg_C"/>
    <property type="match status" value="1"/>
</dbReference>
<dbReference type="InterPro" id="IPR011990">
    <property type="entry name" value="TPR-like_helical_dom_sf"/>
</dbReference>
<evidence type="ECO:0000313" key="4">
    <source>
        <dbReference type="Proteomes" id="UP000578688"/>
    </source>
</evidence>
<comment type="caution">
    <text evidence="3">The sequence shown here is derived from an EMBL/GenBank/DDBJ whole genome shotgun (WGS) entry which is preliminary data.</text>
</comment>
<dbReference type="Gene3D" id="1.25.40.10">
    <property type="entry name" value="Tetratricopeptide repeat domain"/>
    <property type="match status" value="1"/>
</dbReference>
<dbReference type="SUPFAM" id="SSF46894">
    <property type="entry name" value="C-terminal effector domain of the bipartite response regulators"/>
    <property type="match status" value="1"/>
</dbReference>
<dbReference type="InterPro" id="IPR001867">
    <property type="entry name" value="OmpR/PhoB-type_DNA-bd"/>
</dbReference>
<dbReference type="GO" id="GO:0006355">
    <property type="term" value="P:regulation of DNA-templated transcription"/>
    <property type="evidence" value="ECO:0007669"/>
    <property type="project" value="InterPro"/>
</dbReference>
<evidence type="ECO:0000259" key="2">
    <source>
        <dbReference type="SMART" id="SM00862"/>
    </source>
</evidence>
<dbReference type="GO" id="GO:0000160">
    <property type="term" value="P:phosphorelay signal transduction system"/>
    <property type="evidence" value="ECO:0007669"/>
    <property type="project" value="InterPro"/>
</dbReference>
<dbReference type="InterPro" id="IPR016032">
    <property type="entry name" value="Sig_transdc_resp-reg_C-effctor"/>
</dbReference>